<gene>
    <name evidence="2" type="ORF">D3870_02165</name>
</gene>
<dbReference type="EMBL" id="QYUN01000002">
    <property type="protein sequence ID" value="RJG04975.1"/>
    <property type="molecule type" value="Genomic_DNA"/>
</dbReference>
<comment type="caution">
    <text evidence="2">The sequence shown here is derived from an EMBL/GenBank/DDBJ whole genome shotgun (WGS) entry which is preliminary data.</text>
</comment>
<proteinExistence type="predicted"/>
<dbReference type="InterPro" id="IPR005303">
    <property type="entry name" value="MOCOS_middle"/>
</dbReference>
<name>A0A418WY09_9BURK</name>
<dbReference type="RefSeq" id="WP_119736288.1">
    <property type="nucleotide sequence ID" value="NZ_QYUN01000002.1"/>
</dbReference>
<dbReference type="GO" id="GO:0030170">
    <property type="term" value="F:pyridoxal phosphate binding"/>
    <property type="evidence" value="ECO:0007669"/>
    <property type="project" value="InterPro"/>
</dbReference>
<dbReference type="AlphaFoldDB" id="A0A418WY09"/>
<reference evidence="2 3" key="1">
    <citation type="submission" date="2018-09" db="EMBL/GenBank/DDBJ databases">
        <authorList>
            <person name="Zhu H."/>
        </authorList>
    </citation>
    <scope>NUCLEOTIDE SEQUENCE [LARGE SCALE GENOMIC DNA]</scope>
    <source>
        <strain evidence="2 3">K2R10-39</strain>
    </source>
</reference>
<dbReference type="Proteomes" id="UP000285190">
    <property type="component" value="Unassembled WGS sequence"/>
</dbReference>
<dbReference type="InterPro" id="IPR011037">
    <property type="entry name" value="Pyrv_Knase-like_insert_dom_sf"/>
</dbReference>
<evidence type="ECO:0000313" key="2">
    <source>
        <dbReference type="EMBL" id="RJG04975.1"/>
    </source>
</evidence>
<dbReference type="InterPro" id="IPR005302">
    <property type="entry name" value="MoCF_Sase_C"/>
</dbReference>
<evidence type="ECO:0000313" key="3">
    <source>
        <dbReference type="Proteomes" id="UP000285190"/>
    </source>
</evidence>
<dbReference type="SUPFAM" id="SSF141673">
    <property type="entry name" value="MOSC N-terminal domain-like"/>
    <property type="match status" value="1"/>
</dbReference>
<evidence type="ECO:0000259" key="1">
    <source>
        <dbReference type="PROSITE" id="PS51340"/>
    </source>
</evidence>
<dbReference type="GO" id="GO:0030151">
    <property type="term" value="F:molybdenum ion binding"/>
    <property type="evidence" value="ECO:0007669"/>
    <property type="project" value="InterPro"/>
</dbReference>
<sequence>MPILTELNLYPVKSCGGIALREATLTQAGLMSEHIYDREWMVVDARGEFLTQRDHPRMALIKPRIKADTLELRAPGMLGLEIPLDLPDPDQAPTRDVRVWNDTLKAYDCDETTAVWFSNFLGTPCRLVRFHPHAQRSANKKWTNAVEAPTLFSDGYPMLVISEASLADLNDKLVAQGRATLPMSRFRPNIVINGIDAFEEDYAESFKLGDASLKPVKPCPRCPIPSIDQATGVIGPDPLDILRTYRVNPKVDGGITFGMNAILLEGEGQVLRVGQEVEVTLVF</sequence>
<dbReference type="PROSITE" id="PS51340">
    <property type="entry name" value="MOSC"/>
    <property type="match status" value="1"/>
</dbReference>
<dbReference type="OrthoDB" id="581532at2"/>
<protein>
    <submittedName>
        <fullName evidence="2">MOSC domain-containing protein</fullName>
    </submittedName>
</protein>
<keyword evidence="3" id="KW-1185">Reference proteome</keyword>
<dbReference type="Pfam" id="PF03473">
    <property type="entry name" value="MOSC"/>
    <property type="match status" value="1"/>
</dbReference>
<dbReference type="PANTHER" id="PTHR14237">
    <property type="entry name" value="MOLYBDOPTERIN COFACTOR SULFURASE MOSC"/>
    <property type="match status" value="1"/>
</dbReference>
<dbReference type="SUPFAM" id="SSF50800">
    <property type="entry name" value="PK beta-barrel domain-like"/>
    <property type="match status" value="1"/>
</dbReference>
<dbReference type="PANTHER" id="PTHR14237:SF19">
    <property type="entry name" value="MITOCHONDRIAL AMIDOXIME REDUCING COMPONENT 1"/>
    <property type="match status" value="1"/>
</dbReference>
<feature type="domain" description="MOSC" evidence="1">
    <location>
        <begin position="125"/>
        <end position="280"/>
    </location>
</feature>
<organism evidence="2 3">
    <name type="scientific">Noviherbaspirillum cavernae</name>
    <dbReference type="NCBI Taxonomy" id="2320862"/>
    <lineage>
        <taxon>Bacteria</taxon>
        <taxon>Pseudomonadati</taxon>
        <taxon>Pseudomonadota</taxon>
        <taxon>Betaproteobacteria</taxon>
        <taxon>Burkholderiales</taxon>
        <taxon>Oxalobacteraceae</taxon>
        <taxon>Noviherbaspirillum</taxon>
    </lineage>
</organism>
<accession>A0A418WY09</accession>
<dbReference type="GO" id="GO:0003824">
    <property type="term" value="F:catalytic activity"/>
    <property type="evidence" value="ECO:0007669"/>
    <property type="project" value="InterPro"/>
</dbReference>
<dbReference type="Pfam" id="PF03476">
    <property type="entry name" value="MOSC_N"/>
    <property type="match status" value="1"/>
</dbReference>